<evidence type="ECO:0000313" key="5">
    <source>
        <dbReference type="EMBL" id="ATL68422.1"/>
    </source>
</evidence>
<feature type="region of interest" description="Disordered" evidence="3">
    <location>
        <begin position="1"/>
        <end position="20"/>
    </location>
</feature>
<keyword evidence="2 5" id="KW-0378">Hydrolase</keyword>
<dbReference type="PANTHER" id="PTHR48081">
    <property type="entry name" value="AB HYDROLASE SUPERFAMILY PROTEIN C4A8.06C"/>
    <property type="match status" value="1"/>
</dbReference>
<evidence type="ECO:0000259" key="4">
    <source>
        <dbReference type="Pfam" id="PF07859"/>
    </source>
</evidence>
<comment type="similarity">
    <text evidence="1">Belongs to the 'GDXG' lipolytic enzyme family.</text>
</comment>
<dbReference type="SUPFAM" id="SSF53474">
    <property type="entry name" value="alpha/beta-Hydrolases"/>
    <property type="match status" value="1"/>
</dbReference>
<accession>A0A291RMV6</accession>
<dbReference type="GeneID" id="88359988"/>
<dbReference type="PANTHER" id="PTHR48081:SF30">
    <property type="entry name" value="ACETYL-HYDROLASE LIPR-RELATED"/>
    <property type="match status" value="1"/>
</dbReference>
<gene>
    <name evidence="5" type="ORF">CRH09_21785</name>
</gene>
<dbReference type="EMBL" id="CP023778">
    <property type="protein sequence ID" value="ATL68422.1"/>
    <property type="molecule type" value="Genomic_DNA"/>
</dbReference>
<dbReference type="InterPro" id="IPR013094">
    <property type="entry name" value="AB_hydrolase_3"/>
</dbReference>
<sequence>MTTSGSASTPSSAAAWPVPTSASPRARLAATASVLGLRQVNALLPNNRAGIRIGRGLIAAVMAAGGPTLPGTHVTPVRADGVRGEWVRAAGVEHGDRAIYYIHGSGYVVCSARTHRGLASRLSRRTGLPVFVLDYRLAPEHPFPAAADDVAAGYRWLLAHGYRARDLVIGGDSAGCHLSLDLLLQNHDSAVPQPAGVFMFSPLLDPTLTLAAERDRRQPDPMAPAWVGRRMIAHYTATAPVGSPRLRLTIPPGAPLPPLYIQASAGEMLAGDARQLHDMAVAAGVRCDLELWPGRIHVFQALPLLVPEAGPALRRTADFVAGAFARADTDIRQQVS</sequence>
<feature type="domain" description="Alpha/beta hydrolase fold-3" evidence="4">
    <location>
        <begin position="100"/>
        <end position="300"/>
    </location>
</feature>
<evidence type="ECO:0000313" key="6">
    <source>
        <dbReference type="Proteomes" id="UP000221961"/>
    </source>
</evidence>
<evidence type="ECO:0000256" key="1">
    <source>
        <dbReference type="ARBA" id="ARBA00010515"/>
    </source>
</evidence>
<dbReference type="GO" id="GO:0004806">
    <property type="term" value="F:triacylglycerol lipase activity"/>
    <property type="evidence" value="ECO:0007669"/>
    <property type="project" value="TreeGrafter"/>
</dbReference>
<evidence type="ECO:0000256" key="2">
    <source>
        <dbReference type="ARBA" id="ARBA00022801"/>
    </source>
</evidence>
<dbReference type="Proteomes" id="UP000221961">
    <property type="component" value="Chromosome"/>
</dbReference>
<organism evidence="5 6">
    <name type="scientific">Nocardia terpenica</name>
    <dbReference type="NCBI Taxonomy" id="455432"/>
    <lineage>
        <taxon>Bacteria</taxon>
        <taxon>Bacillati</taxon>
        <taxon>Actinomycetota</taxon>
        <taxon>Actinomycetes</taxon>
        <taxon>Mycobacteriales</taxon>
        <taxon>Nocardiaceae</taxon>
        <taxon>Nocardia</taxon>
    </lineage>
</organism>
<reference evidence="5 6" key="1">
    <citation type="submission" date="2017-10" db="EMBL/GenBank/DDBJ databases">
        <title>Comparative genomics between pathogenic Norcardia.</title>
        <authorList>
            <person name="Zeng L."/>
        </authorList>
    </citation>
    <scope>NUCLEOTIDE SEQUENCE [LARGE SCALE GENOMIC DNA]</scope>
    <source>
        <strain evidence="5 6">NC_YFY_NT001</strain>
    </source>
</reference>
<protein>
    <submittedName>
        <fullName evidence="5">Alpha/beta hydrolase</fullName>
    </submittedName>
</protein>
<evidence type="ECO:0000256" key="3">
    <source>
        <dbReference type="SAM" id="MobiDB-lite"/>
    </source>
</evidence>
<dbReference type="Pfam" id="PF07859">
    <property type="entry name" value="Abhydrolase_3"/>
    <property type="match status" value="1"/>
</dbReference>
<name>A0A291RMV6_9NOCA</name>
<dbReference type="KEGG" id="ntp:CRH09_21785"/>
<proteinExistence type="inferred from homology"/>
<dbReference type="InterPro" id="IPR050300">
    <property type="entry name" value="GDXG_lipolytic_enzyme"/>
</dbReference>
<dbReference type="AlphaFoldDB" id="A0A291RMV6"/>
<dbReference type="InterPro" id="IPR029058">
    <property type="entry name" value="AB_hydrolase_fold"/>
</dbReference>
<dbReference type="Gene3D" id="3.40.50.1820">
    <property type="entry name" value="alpha/beta hydrolase"/>
    <property type="match status" value="1"/>
</dbReference>
<dbReference type="RefSeq" id="WP_098695510.1">
    <property type="nucleotide sequence ID" value="NZ_CP023778.1"/>
</dbReference>